<keyword evidence="3" id="KW-0106">Calcium</keyword>
<dbReference type="Pfam" id="PF03160">
    <property type="entry name" value="Calx-beta"/>
    <property type="match status" value="3"/>
</dbReference>
<dbReference type="Gene3D" id="2.60.40.2030">
    <property type="match status" value="2"/>
</dbReference>
<feature type="region of interest" description="Disordered" evidence="4">
    <location>
        <begin position="519"/>
        <end position="543"/>
    </location>
</feature>
<feature type="compositionally biased region" description="Basic and acidic residues" evidence="4">
    <location>
        <begin position="1"/>
        <end position="19"/>
    </location>
</feature>
<evidence type="ECO:0000256" key="3">
    <source>
        <dbReference type="ARBA" id="ARBA00022837"/>
    </source>
</evidence>
<keyword evidence="1" id="KW-0732">Signal</keyword>
<reference evidence="6 7" key="1">
    <citation type="submission" date="2017-10" db="EMBL/GenBank/DDBJ databases">
        <title>Nyctiphanis sp. nov., isolated from the stomach of the euphausiid Nyctiphanes simplex (Hansen, 1911) in the Gulf of California.</title>
        <authorList>
            <person name="Gomez-Gil B."/>
            <person name="Aguilar-Mendez M."/>
            <person name="Lopez-Cortes A."/>
            <person name="Gomez-Gutierrez J."/>
            <person name="Roque A."/>
            <person name="Lang E."/>
            <person name="Gonzalez-Castillo A."/>
        </authorList>
    </citation>
    <scope>NUCLEOTIDE SEQUENCE [LARGE SCALE GENOMIC DNA]</scope>
    <source>
        <strain evidence="6 7">CAIM 600</strain>
    </source>
</reference>
<dbReference type="AlphaFoldDB" id="A0A4Q0YP45"/>
<dbReference type="GO" id="GO:0007154">
    <property type="term" value="P:cell communication"/>
    <property type="evidence" value="ECO:0007669"/>
    <property type="project" value="InterPro"/>
</dbReference>
<feature type="compositionally biased region" description="Basic and acidic residues" evidence="4">
    <location>
        <begin position="519"/>
        <end position="538"/>
    </location>
</feature>
<evidence type="ECO:0000259" key="5">
    <source>
        <dbReference type="Pfam" id="PF03160"/>
    </source>
</evidence>
<feature type="region of interest" description="Disordered" evidence="4">
    <location>
        <begin position="590"/>
        <end position="614"/>
    </location>
</feature>
<feature type="domain" description="Calx-beta" evidence="5">
    <location>
        <begin position="291"/>
        <end position="343"/>
    </location>
</feature>
<keyword evidence="7" id="KW-1185">Reference proteome</keyword>
<dbReference type="EMBL" id="PEIB01000016">
    <property type="protein sequence ID" value="RXJ72686.1"/>
    <property type="molecule type" value="Genomic_DNA"/>
</dbReference>
<comment type="caution">
    <text evidence="6">The sequence shown here is derived from an EMBL/GenBank/DDBJ whole genome shotgun (WGS) entry which is preliminary data.</text>
</comment>
<keyword evidence="2" id="KW-0677">Repeat</keyword>
<evidence type="ECO:0000256" key="1">
    <source>
        <dbReference type="ARBA" id="ARBA00022729"/>
    </source>
</evidence>
<feature type="compositionally biased region" description="Low complexity" evidence="4">
    <location>
        <begin position="596"/>
        <end position="613"/>
    </location>
</feature>
<proteinExistence type="predicted"/>
<organism evidence="6 7">
    <name type="scientific">Veronia nyctiphanis</name>
    <dbReference type="NCBI Taxonomy" id="1278244"/>
    <lineage>
        <taxon>Bacteria</taxon>
        <taxon>Pseudomonadati</taxon>
        <taxon>Pseudomonadota</taxon>
        <taxon>Gammaproteobacteria</taxon>
        <taxon>Vibrionales</taxon>
        <taxon>Vibrionaceae</taxon>
        <taxon>Veronia</taxon>
    </lineage>
</organism>
<dbReference type="Proteomes" id="UP000290287">
    <property type="component" value="Unassembled WGS sequence"/>
</dbReference>
<dbReference type="GO" id="GO:0016020">
    <property type="term" value="C:membrane"/>
    <property type="evidence" value="ECO:0007669"/>
    <property type="project" value="InterPro"/>
</dbReference>
<gene>
    <name evidence="6" type="ORF">CS022_13670</name>
</gene>
<feature type="region of interest" description="Disordered" evidence="4">
    <location>
        <begin position="1"/>
        <end position="28"/>
    </location>
</feature>
<dbReference type="InterPro" id="IPR003644">
    <property type="entry name" value="Calx_beta"/>
</dbReference>
<feature type="domain" description="Calx-beta" evidence="5">
    <location>
        <begin position="356"/>
        <end position="399"/>
    </location>
</feature>
<dbReference type="SUPFAM" id="SSF141072">
    <property type="entry name" value="CalX-like"/>
    <property type="match status" value="3"/>
</dbReference>
<evidence type="ECO:0000313" key="7">
    <source>
        <dbReference type="Proteomes" id="UP000290287"/>
    </source>
</evidence>
<evidence type="ECO:0000313" key="6">
    <source>
        <dbReference type="EMBL" id="RXJ72686.1"/>
    </source>
</evidence>
<evidence type="ECO:0000256" key="4">
    <source>
        <dbReference type="SAM" id="MobiDB-lite"/>
    </source>
</evidence>
<evidence type="ECO:0000256" key="2">
    <source>
        <dbReference type="ARBA" id="ARBA00022737"/>
    </source>
</evidence>
<name>A0A4Q0YP45_9GAMM</name>
<dbReference type="InterPro" id="IPR038081">
    <property type="entry name" value="CalX-like_sf"/>
</dbReference>
<sequence length="698" mass="75882">MRADGDKEATVNDEADKPTVTDVSDASVTEGQEAVVTVTLSNTSTTTTRVFLDAYNGQATGGGVDYNETLFVDFGDGQGWRDLGDFTYGKWVDVPRHVNAFNVKIGTVDNGVFEPTEQFTLHAKAHGQAAVVGTITIMDNDLIEVTSITKYQNGVENVEGKDRDVGWELNLSQVSNTETVIKLNINDNQHSARVNEDYSGTFTVIDNQGNEQTVTLSYGSQWVGEIVIPPNTSKVTLLAETLNDDIYEGMETLTVNALVVGSQTDYITSVAVGINDASDKPKVESVSSPDVSEGDAAIFDVIMTNQSTTSTVVTLELQNGAATAGTDFNTGMTVSFDNGATWQAYGSGGISVPANTDSFKVRVNTIEDHHYEKGEKFSLIASSEYELGKEKGTATIVDDELIPRDVNGLWDVEDVSKLTLEMQNIVQKLSASNRSSLGYYLMDSSGNIIKSEIMMAKVADHSHLNFDVYLSGAAKMGLFLIPNGATYGFKEGSADITVTNNGSEIRQNGKFSRVVLSESHKNQGDYDNEKNNNDHESFWEDMFGGGDKGHDDVRLNVVARPKAFVNSRSLDLENDSRMLDTSEFIRSNRVAPRAFSDSQSNESNNSDSSGQEQKLPEMHTDLTIDTSKTSSHTASVSADVISDLNGGFIHTEEEFSLSDLIKTSPSNEIGARDESDELSEFNEKGIILDKNSLMILML</sequence>
<accession>A0A4Q0YP45</accession>
<feature type="domain" description="Calx-beta" evidence="5">
    <location>
        <begin position="25"/>
        <end position="69"/>
    </location>
</feature>
<protein>
    <recommendedName>
        <fullName evidence="5">Calx-beta domain-containing protein</fullName>
    </recommendedName>
</protein>